<evidence type="ECO:0000313" key="10">
    <source>
        <dbReference type="Proteomes" id="UP000033423"/>
    </source>
</evidence>
<comment type="caution">
    <text evidence="9">The sequence shown here is derived from an EMBL/GenBank/DDBJ whole genome shotgun (WGS) entry which is preliminary data.</text>
</comment>
<evidence type="ECO:0000256" key="6">
    <source>
        <dbReference type="SAM" id="MobiDB-lite"/>
    </source>
</evidence>
<dbReference type="EC" id="2.7.11.1" evidence="1"/>
<evidence type="ECO:0000256" key="1">
    <source>
        <dbReference type="ARBA" id="ARBA00012513"/>
    </source>
</evidence>
<organism evidence="9 10">
    <name type="scientific">Candidatus Magnetobacterium bavaricum</name>
    <dbReference type="NCBI Taxonomy" id="29290"/>
    <lineage>
        <taxon>Bacteria</taxon>
        <taxon>Pseudomonadati</taxon>
        <taxon>Nitrospirota</taxon>
        <taxon>Thermodesulfovibrionia</taxon>
        <taxon>Thermodesulfovibrionales</taxon>
        <taxon>Candidatus Magnetobacteriaceae</taxon>
        <taxon>Candidatus Magnetobacterium</taxon>
    </lineage>
</organism>
<dbReference type="InterPro" id="IPR011009">
    <property type="entry name" value="Kinase-like_dom_sf"/>
</dbReference>
<keyword evidence="7" id="KW-0812">Transmembrane</keyword>
<dbReference type="AlphaFoldDB" id="A0A0F3GR97"/>
<dbReference type="Gene3D" id="1.10.510.10">
    <property type="entry name" value="Transferase(Phosphotransferase) domain 1"/>
    <property type="match status" value="1"/>
</dbReference>
<feature type="transmembrane region" description="Helical" evidence="7">
    <location>
        <begin position="402"/>
        <end position="421"/>
    </location>
</feature>
<keyword evidence="7" id="KW-1133">Transmembrane helix</keyword>
<feature type="compositionally biased region" description="Basic and acidic residues" evidence="6">
    <location>
        <begin position="323"/>
        <end position="334"/>
    </location>
</feature>
<sequence length="451" mass="50659">MAYGNLCYGCFSEKNHEGACPVCGYEDIKKHSPIIIKPGTALYKDKYIVGRVLGKPGGFGITYIRWDRVLVAIKEFIPGDCAGRDANTLTVMPHSHEDKEAFEYGLKKFLAEARTLARFDHANIVRINGFFEENHTGYIVMDYCDGINLEEYLKRKGGRITEKSAISIMMPILDGLREVHANDFLHRDIKPLNIFITRNKIPVLLDFGAARIAMREKSRSLTVVLTPGFAPYEQYQTHGNQGPWTDVYACGATMYYMISGQVPPDAIDRKNGTSKIGQLMRLVPGVSQKVNDAIMLALSLDPSNRPSTVRDFQKLLASNNESPPRRIIDEDKAPPLRNNRYARNKNHQEIPSAALAQRREKPVPTVENADNTADSTQKIKHIETAVFLSLLFPGIGHFYLELYYMATILVSIALASPSLIYQEGGRFFIISNGGVVLVDFRCNFNPYKPFQ</sequence>
<dbReference type="Proteomes" id="UP000033423">
    <property type="component" value="Unassembled WGS sequence"/>
</dbReference>
<keyword evidence="7" id="KW-0472">Membrane</keyword>
<proteinExistence type="predicted"/>
<keyword evidence="10" id="KW-1185">Reference proteome</keyword>
<evidence type="ECO:0000256" key="3">
    <source>
        <dbReference type="ARBA" id="ARBA00022741"/>
    </source>
</evidence>
<protein>
    <recommendedName>
        <fullName evidence="1">non-specific serine/threonine protein kinase</fullName>
        <ecNumber evidence="1">2.7.11.1</ecNumber>
    </recommendedName>
</protein>
<dbReference type="GO" id="GO:0004674">
    <property type="term" value="F:protein serine/threonine kinase activity"/>
    <property type="evidence" value="ECO:0007669"/>
    <property type="project" value="UniProtKB-KW"/>
</dbReference>
<keyword evidence="2 9" id="KW-0808">Transferase</keyword>
<dbReference type="EMBL" id="LACI01001435">
    <property type="protein sequence ID" value="KJU84474.1"/>
    <property type="molecule type" value="Genomic_DNA"/>
</dbReference>
<dbReference type="PROSITE" id="PS00108">
    <property type="entry name" value="PROTEIN_KINASE_ST"/>
    <property type="match status" value="1"/>
</dbReference>
<feature type="region of interest" description="Disordered" evidence="6">
    <location>
        <begin position="320"/>
        <end position="372"/>
    </location>
</feature>
<gene>
    <name evidence="9" type="ORF">MBAV_003337</name>
</gene>
<feature type="domain" description="Protein kinase" evidence="8">
    <location>
        <begin position="47"/>
        <end position="316"/>
    </location>
</feature>
<keyword evidence="3" id="KW-0547">Nucleotide-binding</keyword>
<dbReference type="GO" id="GO:0005524">
    <property type="term" value="F:ATP binding"/>
    <property type="evidence" value="ECO:0007669"/>
    <property type="project" value="UniProtKB-KW"/>
</dbReference>
<evidence type="ECO:0000256" key="7">
    <source>
        <dbReference type="SAM" id="Phobius"/>
    </source>
</evidence>
<evidence type="ECO:0000256" key="4">
    <source>
        <dbReference type="ARBA" id="ARBA00022777"/>
    </source>
</evidence>
<dbReference type="Pfam" id="PF00069">
    <property type="entry name" value="Pkinase"/>
    <property type="match status" value="1"/>
</dbReference>
<reference evidence="9 10" key="1">
    <citation type="submission" date="2015-02" db="EMBL/GenBank/DDBJ databases">
        <title>Single-cell genomics of uncultivated deep-branching MTB reveals a conserved set of magnetosome genes.</title>
        <authorList>
            <person name="Kolinko S."/>
            <person name="Richter M."/>
            <person name="Glockner F.O."/>
            <person name="Brachmann A."/>
            <person name="Schuler D."/>
        </authorList>
    </citation>
    <scope>NUCLEOTIDE SEQUENCE [LARGE SCALE GENOMIC DNA]</scope>
    <source>
        <strain evidence="9">TM-1</strain>
    </source>
</reference>
<dbReference type="PANTHER" id="PTHR43671:SF13">
    <property type="entry name" value="SERINE_THREONINE-PROTEIN KINASE NEK2"/>
    <property type="match status" value="1"/>
</dbReference>
<evidence type="ECO:0000313" key="9">
    <source>
        <dbReference type="EMBL" id="KJU84474.1"/>
    </source>
</evidence>
<evidence type="ECO:0000259" key="8">
    <source>
        <dbReference type="PROSITE" id="PS50011"/>
    </source>
</evidence>
<keyword evidence="5" id="KW-0067">ATP-binding</keyword>
<keyword evidence="4 9" id="KW-0418">Kinase</keyword>
<evidence type="ECO:0000256" key="5">
    <source>
        <dbReference type="ARBA" id="ARBA00022840"/>
    </source>
</evidence>
<evidence type="ECO:0000256" key="2">
    <source>
        <dbReference type="ARBA" id="ARBA00022679"/>
    </source>
</evidence>
<dbReference type="SUPFAM" id="SSF56112">
    <property type="entry name" value="Protein kinase-like (PK-like)"/>
    <property type="match status" value="1"/>
</dbReference>
<keyword evidence="9" id="KW-0723">Serine/threonine-protein kinase</keyword>
<dbReference type="PROSITE" id="PS50011">
    <property type="entry name" value="PROTEIN_KINASE_DOM"/>
    <property type="match status" value="1"/>
</dbReference>
<dbReference type="SMART" id="SM00220">
    <property type="entry name" value="S_TKc"/>
    <property type="match status" value="1"/>
</dbReference>
<dbReference type="CDD" id="cd14014">
    <property type="entry name" value="STKc_PknB_like"/>
    <property type="match status" value="1"/>
</dbReference>
<name>A0A0F3GR97_9BACT</name>
<dbReference type="InterPro" id="IPR000719">
    <property type="entry name" value="Prot_kinase_dom"/>
</dbReference>
<dbReference type="PANTHER" id="PTHR43671">
    <property type="entry name" value="SERINE/THREONINE-PROTEIN KINASE NEK"/>
    <property type="match status" value="1"/>
</dbReference>
<accession>A0A0F3GR97</accession>
<dbReference type="InterPro" id="IPR050660">
    <property type="entry name" value="NEK_Ser/Thr_kinase"/>
</dbReference>
<dbReference type="InterPro" id="IPR008271">
    <property type="entry name" value="Ser/Thr_kinase_AS"/>
</dbReference>